<accession>A0AB73PJM1</accession>
<comment type="caution">
    <text evidence="2">The sequence shown here is derived from an EMBL/GenBank/DDBJ whole genome shotgun (WGS) entry which is preliminary data.</text>
</comment>
<evidence type="ECO:0000313" key="3">
    <source>
        <dbReference type="Proteomes" id="UP000194737"/>
    </source>
</evidence>
<proteinExistence type="predicted"/>
<evidence type="ECO:0000313" key="2">
    <source>
        <dbReference type="EMBL" id="OTN94188.1"/>
    </source>
</evidence>
<sequence length="482" mass="56819">MNVAFFLKEDEQKKLMILKYLESHPESLVKASFFCEKLGIKPGKLEKLITELKNELFEYEDNPKIKMEGDVLANQNIKLSHIKQIQLNYFLESMTFLYFRDLLEGKVTPKSFGEKHFFSEGSGYLQQRSLKRFLGEYGIKIKNGRLVGSEIKIRNLFFSILFDVFEGMRSPFPKEIDQQVNDIGQLFEKYFLVDFPNTKKIKFHIFLGIVIWRVQEHCYLNEQEDYFYLNNEAYNDLISQFQNKTHIEMKEIACREVKYILAFLKAEGVNQLFISTDEEPFQEIDLVSESIAKEILYRLHEEKSVKADEFINALKEINRNHVVFEYILSAFSSKAQFQYFFDAYPYFSTTIRSTIETHKSKLLFGNSTVLNQLFYEYAFLVNKYYAANEIEEPVYIYIDFSLGELYTQFIADEVSCFRNMNIRVEPKLSSKIDIYLSDCIVNHLQAKSIIWKKPPTAEDWQEFGDLIISIRKRKSQSALVKP</sequence>
<dbReference type="Pfam" id="PF05043">
    <property type="entry name" value="Mga"/>
    <property type="match status" value="1"/>
</dbReference>
<dbReference type="EMBL" id="NGLB01000004">
    <property type="protein sequence ID" value="OTN94188.1"/>
    <property type="molecule type" value="Genomic_DNA"/>
</dbReference>
<reference evidence="2 3" key="1">
    <citation type="submission" date="2017-05" db="EMBL/GenBank/DDBJ databases">
        <title>The Genome Sequence of Enterococcus faecium 6F2_DIV0138.</title>
        <authorList>
            <consortium name="The Broad Institute Genomics Platform"/>
            <consortium name="The Broad Institute Genomic Center for Infectious Diseases"/>
            <person name="Earl A."/>
            <person name="Manson A."/>
            <person name="Schwartman J."/>
            <person name="Gilmore M."/>
            <person name="Abouelleil A."/>
            <person name="Cao P."/>
            <person name="Chapman S."/>
            <person name="Cusick C."/>
            <person name="Shea T."/>
            <person name="Young S."/>
            <person name="Neafsey D."/>
            <person name="Nusbaum C."/>
            <person name="Birren B."/>
        </authorList>
    </citation>
    <scope>NUCLEOTIDE SEQUENCE [LARGE SCALE GENOMIC DNA]</scope>
    <source>
        <strain evidence="2 3">6F2_DIV0138</strain>
    </source>
</reference>
<protein>
    <recommendedName>
        <fullName evidence="1">Mga helix-turn-helix domain-containing protein</fullName>
    </recommendedName>
</protein>
<dbReference type="RefSeq" id="WP_179189839.1">
    <property type="nucleotide sequence ID" value="NZ_NGLB01000004.1"/>
</dbReference>
<organism evidence="2 3">
    <name type="scientific">Enterococcus faecium</name>
    <name type="common">Streptococcus faecium</name>
    <dbReference type="NCBI Taxonomy" id="1352"/>
    <lineage>
        <taxon>Bacteria</taxon>
        <taxon>Bacillati</taxon>
        <taxon>Bacillota</taxon>
        <taxon>Bacilli</taxon>
        <taxon>Lactobacillales</taxon>
        <taxon>Enterococcaceae</taxon>
        <taxon>Enterococcus</taxon>
    </lineage>
</organism>
<evidence type="ECO:0000259" key="1">
    <source>
        <dbReference type="Pfam" id="PF05043"/>
    </source>
</evidence>
<dbReference type="AlphaFoldDB" id="A0AB73PJM1"/>
<gene>
    <name evidence="2" type="ORF">A5804_002862</name>
</gene>
<dbReference type="Proteomes" id="UP000194737">
    <property type="component" value="Unassembled WGS sequence"/>
</dbReference>
<feature type="domain" description="Mga helix-turn-helix" evidence="1">
    <location>
        <begin position="81"/>
        <end position="159"/>
    </location>
</feature>
<dbReference type="InterPro" id="IPR007737">
    <property type="entry name" value="Mga_HTH"/>
</dbReference>
<name>A0AB73PJM1_ENTFC</name>